<dbReference type="GO" id="GO:0030245">
    <property type="term" value="P:cellulose catabolic process"/>
    <property type="evidence" value="ECO:0007669"/>
    <property type="project" value="UniProtKB-KW"/>
</dbReference>
<feature type="active site" description="Proton donor" evidence="9">
    <location>
        <position position="188"/>
    </location>
</feature>
<evidence type="ECO:0000256" key="6">
    <source>
        <dbReference type="ARBA" id="ARBA00023277"/>
    </source>
</evidence>
<sequence>MTISTASAIGAAGTPETDELAARIATGLPGGFVWGAATSAYQIEGATTEDGRGPSIWDTFARTPGKTRNGESGAVAVDHYHRYREDIALMAGLGLEAYRFSVAWPRVMPTGSGAVNRAGLGFYDRLVDELLAAGLDPWLTLYHWDLPQSLQDLGGWASRETAHRFADYTDQVATALGDRVKHWSTLNEPWCSAFEGHLTGRHAPGVQSTHAAVRSVHHLLLGHALGVEALRARGVGDVGITLNLIPAESPEDSPAARDLVRLVDGQTIRLWLDPLLRGSYPEDVVADFAKVGAELPVEPGDLLRIGAPLDWIGVNYYAPHIVVPGPDPDPAPMPFVGGADLTRVKSTDDVTALGWPIRPRSYAALLRRLDADYPGTSWYIHENGAAFLDEPAADGDVPDPGRLRYVAQHLDVVREVVGDGVDVRGYFVWSLLDNYEWSEGYKMRFGVIHVDFETLVRTPKSSALWYSRLIRDHRAANGTA</sequence>
<dbReference type="KEGG" id="fri:FraEuI1c_6918"/>
<dbReference type="eggNOG" id="COG2723">
    <property type="taxonomic scope" value="Bacteria"/>
</dbReference>
<dbReference type="Gene3D" id="3.20.20.80">
    <property type="entry name" value="Glycosidases"/>
    <property type="match status" value="1"/>
</dbReference>
<dbReference type="InParanoid" id="E3IUS0"/>
<dbReference type="PROSITE" id="PS00653">
    <property type="entry name" value="GLYCOSYL_HYDROL_F1_2"/>
    <property type="match status" value="1"/>
</dbReference>
<dbReference type="FunFam" id="3.20.20.80:FF:000004">
    <property type="entry name" value="Beta-glucosidase 6-phospho-beta-glucosidase"/>
    <property type="match status" value="1"/>
</dbReference>
<evidence type="ECO:0000256" key="11">
    <source>
        <dbReference type="RuleBase" id="RU361175"/>
    </source>
</evidence>
<feature type="active site" description="Nucleophile" evidence="9">
    <location>
        <position position="382"/>
    </location>
</feature>
<evidence type="ECO:0000256" key="4">
    <source>
        <dbReference type="ARBA" id="ARBA00022801"/>
    </source>
</evidence>
<keyword evidence="5" id="KW-0136">Cellulose degradation</keyword>
<dbReference type="Pfam" id="PF00232">
    <property type="entry name" value="Glyco_hydro_1"/>
    <property type="match status" value="1"/>
</dbReference>
<dbReference type="PANTHER" id="PTHR10353:SF36">
    <property type="entry name" value="LP05116P"/>
    <property type="match status" value="1"/>
</dbReference>
<accession>E3IUS0</accession>
<evidence type="ECO:0000256" key="1">
    <source>
        <dbReference type="ARBA" id="ARBA00000448"/>
    </source>
</evidence>
<evidence type="ECO:0000256" key="8">
    <source>
        <dbReference type="ARBA" id="ARBA00023326"/>
    </source>
</evidence>
<dbReference type="CAZy" id="GH1">
    <property type="family name" value="Glycoside Hydrolase Family 1"/>
</dbReference>
<evidence type="ECO:0000313" key="13">
    <source>
        <dbReference type="Proteomes" id="UP000002484"/>
    </source>
</evidence>
<name>E3IUS0_PSEI1</name>
<feature type="binding site" evidence="10">
    <location>
        <position position="317"/>
    </location>
    <ligand>
        <name>substrate</name>
    </ligand>
</feature>
<evidence type="ECO:0000256" key="9">
    <source>
        <dbReference type="PIRSR" id="PIRSR617736-1"/>
    </source>
</evidence>
<keyword evidence="8" id="KW-0624">Polysaccharide degradation</keyword>
<dbReference type="HOGENOM" id="CLU_001859_1_3_11"/>
<feature type="binding site" evidence="10">
    <location>
        <position position="143"/>
    </location>
    <ligand>
        <name>substrate</name>
    </ligand>
</feature>
<feature type="binding site" evidence="10">
    <location>
        <position position="429"/>
    </location>
    <ligand>
        <name>substrate</name>
    </ligand>
</feature>
<dbReference type="InterPro" id="IPR001360">
    <property type="entry name" value="Glyco_hydro_1"/>
</dbReference>
<evidence type="ECO:0000256" key="2">
    <source>
        <dbReference type="ARBA" id="ARBA00010838"/>
    </source>
</evidence>
<keyword evidence="6" id="KW-0119">Carbohydrate metabolism</keyword>
<feature type="binding site" evidence="10">
    <location>
        <begin position="436"/>
        <end position="437"/>
    </location>
    <ligand>
        <name>substrate</name>
    </ligand>
</feature>
<dbReference type="InterPro" id="IPR017853">
    <property type="entry name" value="GH"/>
</dbReference>
<reference evidence="12 13" key="1">
    <citation type="submission" date="2010-10" db="EMBL/GenBank/DDBJ databases">
        <title>Complete sequence of Frankia sp. EuI1c.</title>
        <authorList>
            <consortium name="US DOE Joint Genome Institute"/>
            <person name="Lucas S."/>
            <person name="Copeland A."/>
            <person name="Lapidus A."/>
            <person name="Cheng J.-F."/>
            <person name="Bruce D."/>
            <person name="Goodwin L."/>
            <person name="Pitluck S."/>
            <person name="Chertkov O."/>
            <person name="Detter J.C."/>
            <person name="Han C."/>
            <person name="Tapia R."/>
            <person name="Land M."/>
            <person name="Hauser L."/>
            <person name="Jeffries C."/>
            <person name="Kyrpides N."/>
            <person name="Ivanova N."/>
            <person name="Mikhailova N."/>
            <person name="Beauchemin N."/>
            <person name="Sen A."/>
            <person name="Sur S.A."/>
            <person name="Gtari M."/>
            <person name="Wall L."/>
            <person name="Tisa L."/>
            <person name="Woyke T."/>
        </authorList>
    </citation>
    <scope>NUCLEOTIDE SEQUENCE [LARGE SCALE GENOMIC DNA]</scope>
    <source>
        <strain evidence="13">DSM 45817 / CECT 9037 / EuI1c</strain>
    </source>
</reference>
<dbReference type="PRINTS" id="PR00131">
    <property type="entry name" value="GLHYDRLASE1"/>
</dbReference>
<keyword evidence="4 11" id="KW-0378">Hydrolase</keyword>
<gene>
    <name evidence="12" type="ordered locus">FraEuI1c_6918</name>
</gene>
<dbReference type="EMBL" id="CP002299">
    <property type="protein sequence ID" value="ADP84886.1"/>
    <property type="molecule type" value="Genomic_DNA"/>
</dbReference>
<evidence type="ECO:0000256" key="10">
    <source>
        <dbReference type="PIRSR" id="PIRSR617736-2"/>
    </source>
</evidence>
<dbReference type="GO" id="GO:0005829">
    <property type="term" value="C:cytosol"/>
    <property type="evidence" value="ECO:0007669"/>
    <property type="project" value="TreeGrafter"/>
</dbReference>
<feature type="binding site" evidence="10">
    <location>
        <position position="42"/>
    </location>
    <ligand>
        <name>substrate</name>
    </ligand>
</feature>
<keyword evidence="13" id="KW-1185">Reference proteome</keyword>
<dbReference type="STRING" id="298654.FraEuI1c_6918"/>
<comment type="catalytic activity">
    <reaction evidence="1 11">
        <text>Hydrolysis of terminal, non-reducing beta-D-glucosyl residues with release of beta-D-glucose.</text>
        <dbReference type="EC" id="3.2.1.21"/>
    </reaction>
</comment>
<organism evidence="12 13">
    <name type="scientific">Pseudofrankia inefficax (strain DSM 45817 / CECT 9037 / DDB 130130 / EuI1c)</name>
    <name type="common">Frankia inefficax</name>
    <dbReference type="NCBI Taxonomy" id="298654"/>
    <lineage>
        <taxon>Bacteria</taxon>
        <taxon>Bacillati</taxon>
        <taxon>Actinomycetota</taxon>
        <taxon>Actinomycetes</taxon>
        <taxon>Frankiales</taxon>
        <taxon>Frankiaceae</taxon>
        <taxon>Pseudofrankia</taxon>
    </lineage>
</organism>
<keyword evidence="7 11" id="KW-0326">Glycosidase</keyword>
<dbReference type="RefSeq" id="WP_013427997.1">
    <property type="nucleotide sequence ID" value="NC_014666.1"/>
</dbReference>
<protein>
    <recommendedName>
        <fullName evidence="3 11">Beta-glucosidase</fullName>
        <ecNumber evidence="3 11">3.2.1.21</ecNumber>
    </recommendedName>
</protein>
<evidence type="ECO:0000256" key="3">
    <source>
        <dbReference type="ARBA" id="ARBA00012744"/>
    </source>
</evidence>
<dbReference type="PANTHER" id="PTHR10353">
    <property type="entry name" value="GLYCOSYL HYDROLASE"/>
    <property type="match status" value="1"/>
</dbReference>
<evidence type="ECO:0000256" key="7">
    <source>
        <dbReference type="ARBA" id="ARBA00023295"/>
    </source>
</evidence>
<feature type="binding site" evidence="10">
    <location>
        <position position="187"/>
    </location>
    <ligand>
        <name>substrate</name>
    </ligand>
</feature>
<dbReference type="NCBIfam" id="TIGR03356">
    <property type="entry name" value="BGL"/>
    <property type="match status" value="1"/>
</dbReference>
<dbReference type="InterPro" id="IPR017736">
    <property type="entry name" value="Glyco_hydro_1_beta-glucosidase"/>
</dbReference>
<evidence type="ECO:0000313" key="12">
    <source>
        <dbReference type="EMBL" id="ADP84886.1"/>
    </source>
</evidence>
<dbReference type="GO" id="GO:0008422">
    <property type="term" value="F:beta-glucosidase activity"/>
    <property type="evidence" value="ECO:0007669"/>
    <property type="project" value="UniProtKB-EC"/>
</dbReference>
<comment type="similarity">
    <text evidence="2 11">Belongs to the glycosyl hydrolase 1 family.</text>
</comment>
<dbReference type="InterPro" id="IPR033132">
    <property type="entry name" value="GH_1_N_CS"/>
</dbReference>
<dbReference type="SUPFAM" id="SSF51445">
    <property type="entry name" value="(Trans)glycosidases"/>
    <property type="match status" value="1"/>
</dbReference>
<proteinExistence type="inferred from homology"/>
<dbReference type="Proteomes" id="UP000002484">
    <property type="component" value="Chromosome"/>
</dbReference>
<dbReference type="OrthoDB" id="9765195at2"/>
<dbReference type="AlphaFoldDB" id="E3IUS0"/>
<dbReference type="EC" id="3.2.1.21" evidence="3 11"/>
<evidence type="ECO:0000256" key="5">
    <source>
        <dbReference type="ARBA" id="ARBA00023001"/>
    </source>
</evidence>